<dbReference type="Pfam" id="PF09864">
    <property type="entry name" value="MliC"/>
    <property type="match status" value="1"/>
</dbReference>
<comment type="caution">
    <text evidence="2">The sequence shown here is derived from an EMBL/GenBank/DDBJ whole genome shotgun (WGS) entry which is preliminary data.</text>
</comment>
<dbReference type="EMBL" id="JAAGYV010000045">
    <property type="protein sequence ID" value="NEK72883.1"/>
    <property type="molecule type" value="Genomic_DNA"/>
</dbReference>
<accession>A0A6B3KJV7</accession>
<dbReference type="RefSeq" id="WP_011348689.1">
    <property type="nucleotide sequence ID" value="NZ_CP018467.1"/>
</dbReference>
<dbReference type="SUPFAM" id="SSF141488">
    <property type="entry name" value="YdhA-like"/>
    <property type="match status" value="1"/>
</dbReference>
<feature type="region of interest" description="Disordered" evidence="1">
    <location>
        <begin position="23"/>
        <end position="77"/>
    </location>
</feature>
<evidence type="ECO:0000313" key="2">
    <source>
        <dbReference type="EMBL" id="NEK72883.1"/>
    </source>
</evidence>
<dbReference type="OMA" id="CVHETAT"/>
<name>A0A6B3KJV7_XANEU</name>
<proteinExistence type="predicted"/>
<dbReference type="Gene3D" id="2.40.128.200">
    <property type="match status" value="1"/>
</dbReference>
<organism evidence="2">
    <name type="scientific">Xanthomonas euvesicatoria</name>
    <dbReference type="NCBI Taxonomy" id="456327"/>
    <lineage>
        <taxon>Bacteria</taxon>
        <taxon>Pseudomonadati</taxon>
        <taxon>Pseudomonadota</taxon>
        <taxon>Gammaproteobacteria</taxon>
        <taxon>Lysobacterales</taxon>
        <taxon>Lysobacteraceae</taxon>
        <taxon>Xanthomonas</taxon>
    </lineage>
</organism>
<dbReference type="AlphaFoldDB" id="A0A6B3KJV7"/>
<feature type="compositionally biased region" description="Low complexity" evidence="1">
    <location>
        <begin position="68"/>
        <end position="77"/>
    </location>
</feature>
<sequence length="163" mass="16239">MHTSSSLMLTGLLAAALAGCSAGSPPPAAQAGKPAHAQPAGVQTDARPLATGTDASVTGPLPRPAKTPAPAAAAAADPALPAQTVAWRCGPRTVATRFDAATDALQLTLDDRRLILLSAQAASGARFADAQGNQFWEHAGEATLSLAGGEAIRCVHETATTIG</sequence>
<gene>
    <name evidence="2" type="ORF">G3W62_08860</name>
</gene>
<reference evidence="2" key="1">
    <citation type="submission" date="2019-11" db="EMBL/GenBank/DDBJ databases">
        <title>Genome-resolved metagenomics to study the prevalence of co-infection and intraspecific heterogeneity among plant pathogen metapopulations.</title>
        <authorList>
            <person name="Newberry E."/>
            <person name="Bhandari R."/>
            <person name="Kemble J."/>
            <person name="Sikora E."/>
            <person name="Potnis N."/>
        </authorList>
    </citation>
    <scope>NUCLEOTIDE SEQUENCE</scope>
    <source>
        <strain evidence="2">Xe_Pep_Tuscaloosa_18b</strain>
    </source>
</reference>
<evidence type="ECO:0000256" key="1">
    <source>
        <dbReference type="SAM" id="MobiDB-lite"/>
    </source>
</evidence>
<feature type="compositionally biased region" description="Low complexity" evidence="1">
    <location>
        <begin position="23"/>
        <end position="41"/>
    </location>
</feature>
<dbReference type="InterPro" id="IPR036328">
    <property type="entry name" value="MliC_sf"/>
</dbReference>
<dbReference type="InterPro" id="IPR018660">
    <property type="entry name" value="MliC"/>
</dbReference>
<protein>
    <submittedName>
        <fullName evidence="2">Lysozyme inhibitor</fullName>
    </submittedName>
</protein>